<reference evidence="3 4" key="1">
    <citation type="journal article" date="2021" name="Environ. Microbiol.">
        <title>Genetic insights into the dark matter of the mammalian gut microbiota through targeted genome reconstruction.</title>
        <authorList>
            <person name="Lugli G.A."/>
            <person name="Alessandri G."/>
            <person name="Milani C."/>
            <person name="Viappiani A."/>
            <person name="Fontana F."/>
            <person name="Tarracchini C."/>
            <person name="Mancabelli L."/>
            <person name="Argentini C."/>
            <person name="Ruiz L."/>
            <person name="Margolles A."/>
            <person name="van Sinderen D."/>
            <person name="Turroni F."/>
            <person name="Ventura M."/>
        </authorList>
    </citation>
    <scope>NUCLEOTIDE SEQUENCE [LARGE SCALE GENOMIC DNA]</scope>
    <source>
        <strain evidence="3 4">MA1</strain>
    </source>
</reference>
<gene>
    <name evidence="3" type="ORF">JS533_010980</name>
</gene>
<dbReference type="EMBL" id="JAFEJT020000056">
    <property type="protein sequence ID" value="MCH9276790.1"/>
    <property type="molecule type" value="Genomic_DNA"/>
</dbReference>
<dbReference type="RefSeq" id="WP_241514575.1">
    <property type="nucleotide sequence ID" value="NZ_JAFEJT020000056.1"/>
</dbReference>
<evidence type="ECO:0000313" key="4">
    <source>
        <dbReference type="Proteomes" id="UP000710815"/>
    </source>
</evidence>
<keyword evidence="2" id="KW-0560">Oxidoreductase</keyword>
<evidence type="ECO:0000256" key="2">
    <source>
        <dbReference type="ARBA" id="ARBA00023002"/>
    </source>
</evidence>
<evidence type="ECO:0008006" key="5">
    <source>
        <dbReference type="Google" id="ProtNLM"/>
    </source>
</evidence>
<sequence length="89" mass="9811">MTLKNRFYKSAMNEALAGRDCAPTEAHVRLYREWAKGGTGVLVTGNVMVDHTQLGESARVGKARAPGDVVIGLRRGRRCARRSRSCPLR</sequence>
<dbReference type="InterPro" id="IPR013785">
    <property type="entry name" value="Aldolase_TIM"/>
</dbReference>
<dbReference type="Proteomes" id="UP000710815">
    <property type="component" value="Unassembled WGS sequence"/>
</dbReference>
<dbReference type="PANTHER" id="PTHR43656">
    <property type="entry name" value="BINDING OXIDOREDUCTASE, PUTATIVE (AFU_ORTHOLOGUE AFUA_2G08260)-RELATED"/>
    <property type="match status" value="1"/>
</dbReference>
<proteinExistence type="predicted"/>
<name>A0ABS9VXF6_9BIFI</name>
<dbReference type="Gene3D" id="3.20.20.70">
    <property type="entry name" value="Aldolase class I"/>
    <property type="match status" value="1"/>
</dbReference>
<evidence type="ECO:0000256" key="1">
    <source>
        <dbReference type="ARBA" id="ARBA00022630"/>
    </source>
</evidence>
<reference evidence="3 4" key="2">
    <citation type="journal article" date="2021" name="Syst. Appl. Microbiol.">
        <title>Phylogenetic classification of ten novel species belonging to the genus Bifidobacterium comprising B. phasiani sp. nov., B. pongonis sp. nov., B. saguinibicoloris sp. nov., B. colobi sp. nov., B. simiiventris sp. nov., B. santillanense sp. nov., B. miconis sp. nov., B. amazonense sp. nov., B. pluvialisilvae sp. nov., and B. miconisargentati sp. nov.</title>
        <authorList>
            <person name="Lugli G.A."/>
            <person name="Calvete-Torre I."/>
            <person name="Alessandri G."/>
            <person name="Milani C."/>
            <person name="Turroni F."/>
            <person name="Laiolo P."/>
            <person name="Ossiprandi M.C."/>
            <person name="Margolles A."/>
            <person name="Ruiz L."/>
            <person name="Ventura M."/>
        </authorList>
    </citation>
    <scope>NUCLEOTIDE SEQUENCE [LARGE SCALE GENOMIC DNA]</scope>
    <source>
        <strain evidence="3 4">MA1</strain>
    </source>
</reference>
<organism evidence="3 4">
    <name type="scientific">Bifidobacterium amazonense</name>
    <dbReference type="NCBI Taxonomy" id="2809027"/>
    <lineage>
        <taxon>Bacteria</taxon>
        <taxon>Bacillati</taxon>
        <taxon>Actinomycetota</taxon>
        <taxon>Actinomycetes</taxon>
        <taxon>Bifidobacteriales</taxon>
        <taxon>Bifidobacteriaceae</taxon>
        <taxon>Bifidobacterium</taxon>
    </lineage>
</organism>
<dbReference type="SUPFAM" id="SSF51395">
    <property type="entry name" value="FMN-linked oxidoreductases"/>
    <property type="match status" value="1"/>
</dbReference>
<keyword evidence="1" id="KW-0285">Flavoprotein</keyword>
<dbReference type="InterPro" id="IPR051799">
    <property type="entry name" value="NADH_flavin_oxidoreductase"/>
</dbReference>
<evidence type="ECO:0000313" key="3">
    <source>
        <dbReference type="EMBL" id="MCH9276790.1"/>
    </source>
</evidence>
<dbReference type="PANTHER" id="PTHR43656:SF2">
    <property type="entry name" value="BINDING OXIDOREDUCTASE, PUTATIVE (AFU_ORTHOLOGUE AFUA_2G08260)-RELATED"/>
    <property type="match status" value="1"/>
</dbReference>
<accession>A0ABS9VXF6</accession>
<comment type="caution">
    <text evidence="3">The sequence shown here is derived from an EMBL/GenBank/DDBJ whole genome shotgun (WGS) entry which is preliminary data.</text>
</comment>
<keyword evidence="4" id="KW-1185">Reference proteome</keyword>
<protein>
    <recommendedName>
        <fullName evidence="5">NADH:flavin oxidoreductase/NADH oxidase N-terminal domain-containing protein</fullName>
    </recommendedName>
</protein>